<evidence type="ECO:0000256" key="9">
    <source>
        <dbReference type="ARBA" id="ARBA00023136"/>
    </source>
</evidence>
<dbReference type="RefSeq" id="WP_068208302.1">
    <property type="nucleotide sequence ID" value="NZ_CP047186.1"/>
</dbReference>
<proteinExistence type="predicted"/>
<comment type="caution">
    <text evidence="10">The sequence shown here is derived from an EMBL/GenBank/DDBJ whole genome shotgun (WGS) entry which is preliminary data.</text>
</comment>
<evidence type="ECO:0000313" key="10">
    <source>
        <dbReference type="EMBL" id="KZX22268.1"/>
    </source>
</evidence>
<evidence type="ECO:0000256" key="5">
    <source>
        <dbReference type="ARBA" id="ARBA00022679"/>
    </source>
</evidence>
<sequence>MADGGPVSTMITPAPVRSRLRSVPWWAGVLAVYLATRVVTTVILLRFASMQEANPWTGPSPSYSAFASMWDARWYEIIAASGYPSVLPITETGHVGENAWAFMPLYPAVVKAVMALTGLAWAPAAVTVSVICGAVACLVLYRLLRHSLSESQSLAAVLLFCVAPTSPLLQLAYAESMAMMLTTIMLLLLVRRRWVAVVPVVLLLGLTRPSGLAVAAASGLYVVYRIVRRAKEPFPRAQWLPAVGLTLWGLVVGFLWPAIAWVVTGSVTAYTDTELAWRSVYIGYQELLPLTPWFQGGSWWGSWWFQAPAVGILLVVLLVVVFVAALAAPWTRRLDVFSRAWIAGYGLYLFAFFFPQSSTFRLLGPMFPLVGALAVPRSPVFRVLLVLLGIGGQIAWISLCWSVTSGDWTPP</sequence>
<keyword evidence="4 10" id="KW-0328">Glycosyltransferase</keyword>
<dbReference type="PANTHER" id="PTHR12468">
    <property type="entry name" value="GPI MANNOSYLTRANSFERASE 2"/>
    <property type="match status" value="1"/>
</dbReference>
<evidence type="ECO:0000256" key="3">
    <source>
        <dbReference type="ARBA" id="ARBA00022502"/>
    </source>
</evidence>
<gene>
    <name evidence="10" type="ORF">ACH61_00597</name>
</gene>
<reference evidence="10 11" key="1">
    <citation type="submission" date="2015-08" db="EMBL/GenBank/DDBJ databases">
        <title>Draft Genome Sequence of Rathayibacter sp. Strain VKM Ac-2596 Isolated from Leaf Gall Induced by Plant-Parasitic Nematodes.</title>
        <authorList>
            <person name="Vasilenko O.V."/>
            <person name="Starodumova I.P."/>
            <person name="Tarlachkov S.V."/>
            <person name="Dorofeeva L.V."/>
            <person name="Evtushenko L.I."/>
        </authorList>
    </citation>
    <scope>NUCLEOTIDE SEQUENCE [LARGE SCALE GENOMIC DNA]</scope>
    <source>
        <strain evidence="10 11">VKM Ac-2596</strain>
    </source>
</reference>
<keyword evidence="6" id="KW-0812">Transmembrane</keyword>
<accession>A0A162GT78</accession>
<keyword evidence="7" id="KW-0256">Endoplasmic reticulum</keyword>
<dbReference type="GO" id="GO:0006506">
    <property type="term" value="P:GPI anchor biosynthetic process"/>
    <property type="evidence" value="ECO:0007669"/>
    <property type="project" value="UniProtKB-UniPathway"/>
</dbReference>
<keyword evidence="9" id="KW-0472">Membrane</keyword>
<keyword evidence="11" id="KW-1185">Reference proteome</keyword>
<evidence type="ECO:0000313" key="11">
    <source>
        <dbReference type="Proteomes" id="UP000076717"/>
    </source>
</evidence>
<dbReference type="GO" id="GO:0016020">
    <property type="term" value="C:membrane"/>
    <property type="evidence" value="ECO:0007669"/>
    <property type="project" value="GOC"/>
</dbReference>
<comment type="pathway">
    <text evidence="2">Glycolipid biosynthesis; glycosylphosphatidylinositol-anchor biosynthesis.</text>
</comment>
<evidence type="ECO:0000256" key="7">
    <source>
        <dbReference type="ARBA" id="ARBA00022824"/>
    </source>
</evidence>
<dbReference type="GO" id="GO:0000009">
    <property type="term" value="F:alpha-1,6-mannosyltransferase activity"/>
    <property type="evidence" value="ECO:0007669"/>
    <property type="project" value="InterPro"/>
</dbReference>
<comment type="subcellular location">
    <subcellularLocation>
        <location evidence="1">Endoplasmic reticulum membrane</location>
        <topology evidence="1">Multi-pass membrane protein</topology>
    </subcellularLocation>
</comment>
<keyword evidence="3" id="KW-0337">GPI-anchor biosynthesis</keyword>
<dbReference type="PANTHER" id="PTHR12468:SF2">
    <property type="entry name" value="GPI MANNOSYLTRANSFERASE 2"/>
    <property type="match status" value="1"/>
</dbReference>
<protein>
    <submittedName>
        <fullName evidence="10">Mannosyltransferase (PIG-V)</fullName>
    </submittedName>
</protein>
<dbReference type="EMBL" id="LIIN01000011">
    <property type="protein sequence ID" value="KZX22268.1"/>
    <property type="molecule type" value="Genomic_DNA"/>
</dbReference>
<dbReference type="UniPathway" id="UPA00196"/>
<evidence type="ECO:0000256" key="1">
    <source>
        <dbReference type="ARBA" id="ARBA00004477"/>
    </source>
</evidence>
<evidence type="ECO:0000256" key="4">
    <source>
        <dbReference type="ARBA" id="ARBA00022676"/>
    </source>
</evidence>
<evidence type="ECO:0000256" key="8">
    <source>
        <dbReference type="ARBA" id="ARBA00022989"/>
    </source>
</evidence>
<keyword evidence="5 10" id="KW-0808">Transferase</keyword>
<keyword evidence="8" id="KW-1133">Transmembrane helix</keyword>
<dbReference type="InterPro" id="IPR007315">
    <property type="entry name" value="PIG-V/Gpi18"/>
</dbReference>
<evidence type="ECO:0000256" key="6">
    <source>
        <dbReference type="ARBA" id="ARBA00022692"/>
    </source>
</evidence>
<dbReference type="AlphaFoldDB" id="A0A162GT78"/>
<dbReference type="PATRIC" id="fig|1671680.3.peg.634"/>
<organism evidence="10 11">
    <name type="scientific">Rathayibacter tanaceti</name>
    <dbReference type="NCBI Taxonomy" id="1671680"/>
    <lineage>
        <taxon>Bacteria</taxon>
        <taxon>Bacillati</taxon>
        <taxon>Actinomycetota</taxon>
        <taxon>Actinomycetes</taxon>
        <taxon>Micrococcales</taxon>
        <taxon>Microbacteriaceae</taxon>
        <taxon>Rathayibacter</taxon>
    </lineage>
</organism>
<evidence type="ECO:0000256" key="2">
    <source>
        <dbReference type="ARBA" id="ARBA00004687"/>
    </source>
</evidence>
<name>A0A162GT78_9MICO</name>
<dbReference type="GO" id="GO:0004376">
    <property type="term" value="F:GPI mannosyltransferase activity"/>
    <property type="evidence" value="ECO:0007669"/>
    <property type="project" value="InterPro"/>
</dbReference>
<dbReference type="Proteomes" id="UP000076717">
    <property type="component" value="Unassembled WGS sequence"/>
</dbReference>